<gene>
    <name evidence="8" type="ordered locus">Cyan7425_0726</name>
</gene>
<dbReference type="EMBL" id="CP001344">
    <property type="protein sequence ID" value="ACL43113.1"/>
    <property type="molecule type" value="Genomic_DNA"/>
</dbReference>
<name>B8HVT5_CYAP4</name>
<dbReference type="InterPro" id="IPR044502">
    <property type="entry name" value="AtHST-like"/>
</dbReference>
<evidence type="ECO:0000256" key="3">
    <source>
        <dbReference type="ARBA" id="ARBA00022679"/>
    </source>
</evidence>
<sequence length="314" mass="34261">MAVLTWQRTTTWLYALWKFSRPHTIVGTSVSVLGLYAIALARDGGGGGLVNAHVAALVLTWLACICGNIYIVGLNQLEDVGLDRINKPQLPLASGEFSQWEGIRIVVVTGVVALLIAAWEGPFLLATVGSSLIIGTAYSLPPVRLKRFPFWAALCIFGVRGLIVNLGLFLHFDTKWGGSSGIPIEVWALTVFVVGFTFAIAIFKDIPDIEGDRQYQITTLTIKLGPQAVFNLAMGVLTVCYLGMGAAALFLPEVQPLVLSGSQLLAMGVLWWRSRQVDLQEKEAIAEFYQFIWKLFFLQYLIFPAACLLAPLGG</sequence>
<dbReference type="HOGENOM" id="CLU_048963_2_0_3"/>
<dbReference type="eggNOG" id="COG0382">
    <property type="taxonomic scope" value="Bacteria"/>
</dbReference>
<dbReference type="Gene3D" id="1.10.357.140">
    <property type="entry name" value="UbiA prenyltransferase"/>
    <property type="match status" value="1"/>
</dbReference>
<keyword evidence="5 7" id="KW-1133">Transmembrane helix</keyword>
<reference evidence="8" key="1">
    <citation type="submission" date="2009-01" db="EMBL/GenBank/DDBJ databases">
        <title>Complete sequence of chromosome Cyanothece sp. PCC 7425.</title>
        <authorList>
            <consortium name="US DOE Joint Genome Institute"/>
            <person name="Lucas S."/>
            <person name="Copeland A."/>
            <person name="Lapidus A."/>
            <person name="Glavina del Rio T."/>
            <person name="Dalin E."/>
            <person name="Tice H."/>
            <person name="Bruce D."/>
            <person name="Goodwin L."/>
            <person name="Pitluck S."/>
            <person name="Sims D."/>
            <person name="Meineke L."/>
            <person name="Brettin T."/>
            <person name="Detter J.C."/>
            <person name="Han C."/>
            <person name="Larimer F."/>
            <person name="Land M."/>
            <person name="Hauser L."/>
            <person name="Kyrpides N."/>
            <person name="Ovchinnikova G."/>
            <person name="Liberton M."/>
            <person name="Stoeckel J."/>
            <person name="Banerjee A."/>
            <person name="Singh A."/>
            <person name="Page L."/>
            <person name="Sato H."/>
            <person name="Zhao L."/>
            <person name="Sherman L."/>
            <person name="Pakrasi H."/>
            <person name="Richardson P."/>
        </authorList>
    </citation>
    <scope>NUCLEOTIDE SEQUENCE</scope>
    <source>
        <strain evidence="8">PCC 7425</strain>
    </source>
</reference>
<evidence type="ECO:0000256" key="6">
    <source>
        <dbReference type="ARBA" id="ARBA00023136"/>
    </source>
</evidence>
<dbReference type="InterPro" id="IPR044878">
    <property type="entry name" value="UbiA_sf"/>
</dbReference>
<feature type="transmembrane region" description="Helical" evidence="7">
    <location>
        <begin position="52"/>
        <end position="72"/>
    </location>
</feature>
<dbReference type="Gene3D" id="1.20.120.1780">
    <property type="entry name" value="UbiA prenyltransferase"/>
    <property type="match status" value="1"/>
</dbReference>
<keyword evidence="3 8" id="KW-0808">Transferase</keyword>
<keyword evidence="6 7" id="KW-0472">Membrane</keyword>
<feature type="transmembrane region" description="Helical" evidence="7">
    <location>
        <begin position="150"/>
        <end position="172"/>
    </location>
</feature>
<feature type="transmembrane region" description="Helical" evidence="7">
    <location>
        <begin position="229"/>
        <end position="251"/>
    </location>
</feature>
<dbReference type="NCBIfam" id="NF009525">
    <property type="entry name" value="PRK12887.1"/>
    <property type="match status" value="1"/>
</dbReference>
<dbReference type="KEGG" id="cyn:Cyan7425_0726"/>
<evidence type="ECO:0000256" key="5">
    <source>
        <dbReference type="ARBA" id="ARBA00022989"/>
    </source>
</evidence>
<dbReference type="CDD" id="cd13960">
    <property type="entry name" value="PT_UbiA_HPT1"/>
    <property type="match status" value="1"/>
</dbReference>
<comment type="similarity">
    <text evidence="2">Belongs to the UbiA prenyltransferase family.</text>
</comment>
<feature type="transmembrane region" description="Helical" evidence="7">
    <location>
        <begin position="105"/>
        <end position="138"/>
    </location>
</feature>
<dbReference type="GO" id="GO:0016020">
    <property type="term" value="C:membrane"/>
    <property type="evidence" value="ECO:0007669"/>
    <property type="project" value="UniProtKB-SubCell"/>
</dbReference>
<dbReference type="InterPro" id="IPR000537">
    <property type="entry name" value="UbiA_prenyltransferase"/>
</dbReference>
<dbReference type="PANTHER" id="PTHR43009">
    <property type="entry name" value="HOMOGENTISATE SOLANESYLTRANSFERASE, CHLOROPLASTIC"/>
    <property type="match status" value="1"/>
</dbReference>
<feature type="transmembrane region" description="Helical" evidence="7">
    <location>
        <begin position="257"/>
        <end position="274"/>
    </location>
</feature>
<evidence type="ECO:0000313" key="8">
    <source>
        <dbReference type="EMBL" id="ACL43113.1"/>
    </source>
</evidence>
<evidence type="ECO:0000256" key="1">
    <source>
        <dbReference type="ARBA" id="ARBA00004141"/>
    </source>
</evidence>
<accession>B8HVT5</accession>
<evidence type="ECO:0000256" key="7">
    <source>
        <dbReference type="SAM" id="Phobius"/>
    </source>
</evidence>
<keyword evidence="4 7" id="KW-0812">Transmembrane</keyword>
<feature type="transmembrane region" description="Helical" evidence="7">
    <location>
        <begin position="184"/>
        <end position="203"/>
    </location>
</feature>
<evidence type="ECO:0000256" key="4">
    <source>
        <dbReference type="ARBA" id="ARBA00022692"/>
    </source>
</evidence>
<protein>
    <submittedName>
        <fullName evidence="8">UbiA prenyltransferase</fullName>
    </submittedName>
</protein>
<comment type="subcellular location">
    <subcellularLocation>
        <location evidence="1">Membrane</location>
        <topology evidence="1">Multi-pass membrane protein</topology>
    </subcellularLocation>
</comment>
<organism evidence="8">
    <name type="scientific">Cyanothece sp. (strain PCC 7425 / ATCC 29141)</name>
    <dbReference type="NCBI Taxonomy" id="395961"/>
    <lineage>
        <taxon>Bacteria</taxon>
        <taxon>Bacillati</taxon>
        <taxon>Cyanobacteriota</taxon>
        <taxon>Cyanophyceae</taxon>
        <taxon>Gomontiellales</taxon>
        <taxon>Cyanothecaceae</taxon>
        <taxon>Cyanothece</taxon>
    </lineage>
</organism>
<evidence type="ECO:0000256" key="2">
    <source>
        <dbReference type="ARBA" id="ARBA00005985"/>
    </source>
</evidence>
<proteinExistence type="inferred from homology"/>
<feature type="transmembrane region" description="Helical" evidence="7">
    <location>
        <begin position="295"/>
        <end position="313"/>
    </location>
</feature>
<dbReference type="Pfam" id="PF01040">
    <property type="entry name" value="UbiA"/>
    <property type="match status" value="1"/>
</dbReference>
<dbReference type="GO" id="GO:0004659">
    <property type="term" value="F:prenyltransferase activity"/>
    <property type="evidence" value="ECO:0007669"/>
    <property type="project" value="InterPro"/>
</dbReference>
<dbReference type="AlphaFoldDB" id="B8HVT5"/>
<dbReference type="STRING" id="395961.Cyan7425_0726"/>
<dbReference type="PANTHER" id="PTHR43009:SF7">
    <property type="entry name" value="HOMOGENTISATE GERANYLGERANYLTRANSFERASE, CHLOROPLASTIC"/>
    <property type="match status" value="1"/>
</dbReference>
<feature type="transmembrane region" description="Helical" evidence="7">
    <location>
        <begin position="20"/>
        <end position="40"/>
    </location>
</feature>